<feature type="compositionally biased region" description="Basic and acidic residues" evidence="1">
    <location>
        <begin position="73"/>
        <end position="84"/>
    </location>
</feature>
<dbReference type="Proteomes" id="UP000735302">
    <property type="component" value="Unassembled WGS sequence"/>
</dbReference>
<evidence type="ECO:0000256" key="1">
    <source>
        <dbReference type="SAM" id="MobiDB-lite"/>
    </source>
</evidence>
<evidence type="ECO:0000313" key="2">
    <source>
        <dbReference type="EMBL" id="GFN94026.1"/>
    </source>
</evidence>
<name>A0AAV3ZHL3_9GAST</name>
<gene>
    <name evidence="2" type="ORF">PoB_002053200</name>
</gene>
<organism evidence="2 3">
    <name type="scientific">Plakobranchus ocellatus</name>
    <dbReference type="NCBI Taxonomy" id="259542"/>
    <lineage>
        <taxon>Eukaryota</taxon>
        <taxon>Metazoa</taxon>
        <taxon>Spiralia</taxon>
        <taxon>Lophotrochozoa</taxon>
        <taxon>Mollusca</taxon>
        <taxon>Gastropoda</taxon>
        <taxon>Heterobranchia</taxon>
        <taxon>Euthyneura</taxon>
        <taxon>Panpulmonata</taxon>
        <taxon>Sacoglossa</taxon>
        <taxon>Placobranchoidea</taxon>
        <taxon>Plakobranchidae</taxon>
        <taxon>Plakobranchus</taxon>
    </lineage>
</organism>
<dbReference type="AlphaFoldDB" id="A0AAV3ZHL3"/>
<feature type="compositionally biased region" description="Basic and acidic residues" evidence="1">
    <location>
        <begin position="93"/>
        <end position="106"/>
    </location>
</feature>
<sequence>MRTQSRTGYCLHPCPTSIFVVNPPKPMVETEWMFMTACGFFRLEYTLPILQTRKQSGYDEASLNPFKRLTFGNDRRNSSVERIYKKSRKSKREKKEDDNNHRDMKSKTLKETGKLLLIRELSYQKVNIVGLCEARCQGSSHFNQMTLT</sequence>
<reference evidence="2 3" key="1">
    <citation type="journal article" date="2021" name="Elife">
        <title>Chloroplast acquisition without the gene transfer in kleptoplastic sea slugs, Plakobranchus ocellatus.</title>
        <authorList>
            <person name="Maeda T."/>
            <person name="Takahashi S."/>
            <person name="Yoshida T."/>
            <person name="Shimamura S."/>
            <person name="Takaki Y."/>
            <person name="Nagai Y."/>
            <person name="Toyoda A."/>
            <person name="Suzuki Y."/>
            <person name="Arimoto A."/>
            <person name="Ishii H."/>
            <person name="Satoh N."/>
            <person name="Nishiyama T."/>
            <person name="Hasebe M."/>
            <person name="Maruyama T."/>
            <person name="Minagawa J."/>
            <person name="Obokata J."/>
            <person name="Shigenobu S."/>
        </authorList>
    </citation>
    <scope>NUCLEOTIDE SEQUENCE [LARGE SCALE GENOMIC DNA]</scope>
</reference>
<comment type="caution">
    <text evidence="2">The sequence shown here is derived from an EMBL/GenBank/DDBJ whole genome shotgun (WGS) entry which is preliminary data.</text>
</comment>
<protein>
    <submittedName>
        <fullName evidence="2">Uncharacterized protein</fullName>
    </submittedName>
</protein>
<dbReference type="EMBL" id="BLXT01002395">
    <property type="protein sequence ID" value="GFN94026.1"/>
    <property type="molecule type" value="Genomic_DNA"/>
</dbReference>
<keyword evidence="3" id="KW-1185">Reference proteome</keyword>
<feature type="region of interest" description="Disordered" evidence="1">
    <location>
        <begin position="70"/>
        <end position="106"/>
    </location>
</feature>
<accession>A0AAV3ZHL3</accession>
<evidence type="ECO:0000313" key="3">
    <source>
        <dbReference type="Proteomes" id="UP000735302"/>
    </source>
</evidence>
<proteinExistence type="predicted"/>